<dbReference type="Pfam" id="PF19419">
    <property type="entry name" value="DUF5983"/>
    <property type="match status" value="1"/>
</dbReference>
<evidence type="ECO:0000313" key="2">
    <source>
        <dbReference type="EMBL" id="QOT74553.1"/>
    </source>
</evidence>
<keyword evidence="2" id="KW-0614">Plasmid</keyword>
<evidence type="ECO:0000259" key="1">
    <source>
        <dbReference type="Pfam" id="PF19419"/>
    </source>
</evidence>
<protein>
    <recommendedName>
        <fullName evidence="1">DUF5983 domain-containing protein</fullName>
    </recommendedName>
</protein>
<sequence>MSLEVSMMLHLSTAHVPPALAEDLDRHVEILHPLGRIGDPAQWQSHIVAERWAEYGWFIWVRSSGRDLMPRPLQDCLAFADGVGATWIQFDRDCEPIDQLPTYDWS</sequence>
<organism evidence="2 3">
    <name type="scientific">Sphingobium fuliginis (strain ATCC 27551)</name>
    <dbReference type="NCBI Taxonomy" id="336203"/>
    <lineage>
        <taxon>Bacteria</taxon>
        <taxon>Pseudomonadati</taxon>
        <taxon>Pseudomonadota</taxon>
        <taxon>Alphaproteobacteria</taxon>
        <taxon>Sphingomonadales</taxon>
        <taxon>Sphingomonadaceae</taxon>
        <taxon>Sphingobium</taxon>
    </lineage>
</organism>
<dbReference type="KEGG" id="sbar:H5V43_22050"/>
<dbReference type="InterPro" id="IPR046025">
    <property type="entry name" value="DUF5983"/>
</dbReference>
<evidence type="ECO:0000313" key="3">
    <source>
        <dbReference type="Proteomes" id="UP000593663"/>
    </source>
</evidence>
<dbReference type="RefSeq" id="WP_025549026.1">
    <property type="nucleotide sequence ID" value="NZ_BATN01000031.1"/>
</dbReference>
<gene>
    <name evidence="2" type="ORF">H5V43_22050</name>
</gene>
<accession>A0A7M2GPW1</accession>
<proteinExistence type="predicted"/>
<reference evidence="3" key="1">
    <citation type="submission" date="2020-08" db="EMBL/GenBank/DDBJ databases">
        <title>Complete genome sequence of Sphingobium barthaii strain KK22, a high-molecular-weight polycyclic aromatic hydrocarbon-degrading soil bacterium.</title>
        <authorList>
            <person name="Mori J.F."/>
            <person name="Kanaly R.A."/>
        </authorList>
    </citation>
    <scope>NUCLEOTIDE SEQUENCE [LARGE SCALE GENOMIC DNA]</scope>
    <source>
        <strain evidence="3">KK22</strain>
        <plasmid evidence="3">p1</plasmid>
    </source>
</reference>
<dbReference type="Proteomes" id="UP000593663">
    <property type="component" value="Plasmid p1"/>
</dbReference>
<dbReference type="EMBL" id="CP060037">
    <property type="protein sequence ID" value="QOT74553.1"/>
    <property type="molecule type" value="Genomic_DNA"/>
</dbReference>
<dbReference type="AlphaFoldDB" id="A0A7M2GPW1"/>
<feature type="domain" description="DUF5983" evidence="1">
    <location>
        <begin position="8"/>
        <end position="105"/>
    </location>
</feature>
<name>A0A7M2GPW1_SPHSA</name>
<geneLocation type="plasmid" evidence="2 3">
    <name>p1</name>
</geneLocation>